<dbReference type="KEGG" id="gps:C427_2416"/>
<keyword evidence="2" id="KW-1185">Reference proteome</keyword>
<dbReference type="EMBL" id="CP003837">
    <property type="protein sequence ID" value="AGH44525.1"/>
    <property type="molecule type" value="Genomic_DNA"/>
</dbReference>
<reference evidence="1 2" key="1">
    <citation type="journal article" date="2013" name="Genome Announc.">
        <title>Complete Genome Sequence of Glaciecola psychrophila Strain 170T.</title>
        <authorList>
            <person name="Yin J."/>
            <person name="Chen J."/>
            <person name="Liu G."/>
            <person name="Yu Y."/>
            <person name="Song L."/>
            <person name="Wang X."/>
            <person name="Qu X."/>
        </authorList>
    </citation>
    <scope>NUCLEOTIDE SEQUENCE [LARGE SCALE GENOMIC DNA]</scope>
    <source>
        <strain evidence="1 2">170</strain>
    </source>
</reference>
<dbReference type="RefSeq" id="WP_007636482.1">
    <property type="nucleotide sequence ID" value="NC_020514.1"/>
</dbReference>
<dbReference type="AlphaFoldDB" id="K6YVT1"/>
<protein>
    <submittedName>
        <fullName evidence="1">Uncharacterized protein</fullName>
    </submittedName>
</protein>
<dbReference type="PATRIC" id="fig|1129794.4.peg.2396"/>
<evidence type="ECO:0000313" key="1">
    <source>
        <dbReference type="EMBL" id="AGH44525.1"/>
    </source>
</evidence>
<organism evidence="1 2">
    <name type="scientific">Paraglaciecola psychrophila 170</name>
    <dbReference type="NCBI Taxonomy" id="1129794"/>
    <lineage>
        <taxon>Bacteria</taxon>
        <taxon>Pseudomonadati</taxon>
        <taxon>Pseudomonadota</taxon>
        <taxon>Gammaproteobacteria</taxon>
        <taxon>Alteromonadales</taxon>
        <taxon>Alteromonadaceae</taxon>
        <taxon>Paraglaciecola</taxon>
    </lineage>
</organism>
<gene>
    <name evidence="1" type="ORF">C427_2416</name>
</gene>
<sequence>MPILTAELEFRKTTNNLGAAITANVTDGSDIFDTFDGDETTPGVTEYACIYFYNDSGLLASNTRVHISSETAHAGVNFTVGLGTSAINGTEQTIADKNTPPNAVTFIEASDLASAISLGNIPAGQHRALWVRGVVDAGTLAKNAYTIATQITTDSAE</sequence>
<evidence type="ECO:0000313" key="2">
    <source>
        <dbReference type="Proteomes" id="UP000011864"/>
    </source>
</evidence>
<dbReference type="OrthoDB" id="9204612at2"/>
<accession>K6YVT1</accession>
<dbReference type="HOGENOM" id="CLU_1676179_0_0_6"/>
<dbReference type="STRING" id="1129794.C427_2416"/>
<dbReference type="Proteomes" id="UP000011864">
    <property type="component" value="Chromosome"/>
</dbReference>
<name>K6YVT1_9ALTE</name>
<proteinExistence type="predicted"/>